<dbReference type="CDD" id="cd00154">
    <property type="entry name" value="Rab"/>
    <property type="match status" value="1"/>
</dbReference>
<dbReference type="SMART" id="SM00173">
    <property type="entry name" value="RAS"/>
    <property type="match status" value="1"/>
</dbReference>
<dbReference type="SUPFAM" id="SSF52540">
    <property type="entry name" value="P-loop containing nucleoside triphosphate hydrolases"/>
    <property type="match status" value="1"/>
</dbReference>
<dbReference type="InterPro" id="IPR027417">
    <property type="entry name" value="P-loop_NTPase"/>
</dbReference>
<dbReference type="PROSITE" id="PS51419">
    <property type="entry name" value="RAB"/>
    <property type="match status" value="1"/>
</dbReference>
<dbReference type="EMBL" id="BARU01002328">
    <property type="protein sequence ID" value="GAH26828.1"/>
    <property type="molecule type" value="Genomic_DNA"/>
</dbReference>
<dbReference type="InterPro" id="IPR001806">
    <property type="entry name" value="Small_GTPase"/>
</dbReference>
<accession>X1G1B3</accession>
<comment type="caution">
    <text evidence="2">The sequence shown here is derived from an EMBL/GenBank/DDBJ whole genome shotgun (WGS) entry which is preliminary data.</text>
</comment>
<dbReference type="AlphaFoldDB" id="X1G1B3"/>
<gene>
    <name evidence="2" type="ORF">S03H2_05553</name>
</gene>
<dbReference type="Gene3D" id="3.40.50.300">
    <property type="entry name" value="P-loop containing nucleotide triphosphate hydrolases"/>
    <property type="match status" value="1"/>
</dbReference>
<dbReference type="InterPro" id="IPR005225">
    <property type="entry name" value="Small_GTP-bd"/>
</dbReference>
<dbReference type="SMART" id="SM00175">
    <property type="entry name" value="RAB"/>
    <property type="match status" value="1"/>
</dbReference>
<dbReference type="PANTHER" id="PTHR47978">
    <property type="match status" value="1"/>
</dbReference>
<evidence type="ECO:0000256" key="1">
    <source>
        <dbReference type="ARBA" id="ARBA00022741"/>
    </source>
</evidence>
<protein>
    <recommendedName>
        <fullName evidence="3">GTP-binding protein</fullName>
    </recommendedName>
</protein>
<evidence type="ECO:0000313" key="2">
    <source>
        <dbReference type="EMBL" id="GAH26828.1"/>
    </source>
</evidence>
<proteinExistence type="predicted"/>
<sequence length="143" mass="16679">GAQLSKYNKEINGDMIRLIFWDIAGQADFNFLHHLFYKEGKAVIIVYSLEENDLGYDSFKHIENWYNELKKYCGDIPVVLFANKADLVKIENIESIVIQELVKKYNFLGYYITSAKTGQGVIEAFDIIIEKLYYKYKILSSQK</sequence>
<dbReference type="GO" id="GO:0005525">
    <property type="term" value="F:GTP binding"/>
    <property type="evidence" value="ECO:0007669"/>
    <property type="project" value="InterPro"/>
</dbReference>
<name>X1G1B3_9ZZZZ</name>
<dbReference type="PRINTS" id="PR00449">
    <property type="entry name" value="RASTRNSFRMNG"/>
</dbReference>
<dbReference type="GO" id="GO:0003924">
    <property type="term" value="F:GTPase activity"/>
    <property type="evidence" value="ECO:0007669"/>
    <property type="project" value="InterPro"/>
</dbReference>
<keyword evidence="1" id="KW-0547">Nucleotide-binding</keyword>
<dbReference type="NCBIfam" id="TIGR00231">
    <property type="entry name" value="small_GTP"/>
    <property type="match status" value="1"/>
</dbReference>
<organism evidence="2">
    <name type="scientific">marine sediment metagenome</name>
    <dbReference type="NCBI Taxonomy" id="412755"/>
    <lineage>
        <taxon>unclassified sequences</taxon>
        <taxon>metagenomes</taxon>
        <taxon>ecological metagenomes</taxon>
    </lineage>
</organism>
<dbReference type="SMART" id="SM00174">
    <property type="entry name" value="RHO"/>
    <property type="match status" value="1"/>
</dbReference>
<evidence type="ECO:0008006" key="3">
    <source>
        <dbReference type="Google" id="ProtNLM"/>
    </source>
</evidence>
<reference evidence="2" key="1">
    <citation type="journal article" date="2014" name="Front. Microbiol.">
        <title>High frequency of phylogenetically diverse reductive dehalogenase-homologous genes in deep subseafloor sedimentary metagenomes.</title>
        <authorList>
            <person name="Kawai M."/>
            <person name="Futagami T."/>
            <person name="Toyoda A."/>
            <person name="Takaki Y."/>
            <person name="Nishi S."/>
            <person name="Hori S."/>
            <person name="Arai W."/>
            <person name="Tsubouchi T."/>
            <person name="Morono Y."/>
            <person name="Uchiyama I."/>
            <person name="Ito T."/>
            <person name="Fujiyama A."/>
            <person name="Inagaki F."/>
            <person name="Takami H."/>
        </authorList>
    </citation>
    <scope>NUCLEOTIDE SEQUENCE</scope>
    <source>
        <strain evidence="2">Expedition CK06-06</strain>
    </source>
</reference>
<feature type="non-terminal residue" evidence="2">
    <location>
        <position position="1"/>
    </location>
</feature>
<dbReference type="Pfam" id="PF00071">
    <property type="entry name" value="Ras"/>
    <property type="match status" value="1"/>
</dbReference>